<dbReference type="InterPro" id="IPR005110">
    <property type="entry name" value="MoeA_linker/N"/>
</dbReference>
<proteinExistence type="predicted"/>
<dbReference type="NCBIfam" id="NF045515">
    <property type="entry name" value="Glp_gephyrin"/>
    <property type="match status" value="1"/>
</dbReference>
<dbReference type="CDD" id="cd00887">
    <property type="entry name" value="MoeA"/>
    <property type="match status" value="1"/>
</dbReference>
<comment type="pathway">
    <text evidence="1">Cofactor biosynthesis; molybdopterin biosynthesis.</text>
</comment>
<dbReference type="Pfam" id="PF03454">
    <property type="entry name" value="MoeA_C"/>
    <property type="match status" value="1"/>
</dbReference>
<dbReference type="Gene3D" id="3.40.980.10">
    <property type="entry name" value="MoaB/Mog-like domain"/>
    <property type="match status" value="1"/>
</dbReference>
<dbReference type="InterPro" id="IPR036425">
    <property type="entry name" value="MoaB/Mog-like_dom_sf"/>
</dbReference>
<dbReference type="STRING" id="555875.SAMN04488124_2083"/>
<dbReference type="PROSITE" id="PS01079">
    <property type="entry name" value="MOCF_BIOSYNTHESIS_2"/>
    <property type="match status" value="1"/>
</dbReference>
<dbReference type="GO" id="GO:0061599">
    <property type="term" value="F:molybdopterin molybdotransferase activity"/>
    <property type="evidence" value="ECO:0007669"/>
    <property type="project" value="TreeGrafter"/>
</dbReference>
<dbReference type="SUPFAM" id="SSF63867">
    <property type="entry name" value="MoeA C-terminal domain-like"/>
    <property type="match status" value="1"/>
</dbReference>
<reference evidence="5" key="1">
    <citation type="submission" date="2016-10" db="EMBL/GenBank/DDBJ databases">
        <authorList>
            <person name="Varghese N."/>
            <person name="Submissions S."/>
        </authorList>
    </citation>
    <scope>NUCLEOTIDE SEQUENCE [LARGE SCALE GENOMIC DNA]</scope>
    <source>
        <strain evidence="5">CGMCC 1.8711</strain>
    </source>
</reference>
<dbReference type="SUPFAM" id="SSF53850">
    <property type="entry name" value="Periplasmic binding protein-like II"/>
    <property type="match status" value="1"/>
</dbReference>
<dbReference type="NCBIfam" id="TIGR00177">
    <property type="entry name" value="molyb_syn"/>
    <property type="match status" value="1"/>
</dbReference>
<dbReference type="NCBIfam" id="NF011068">
    <property type="entry name" value="PRK14498.1"/>
    <property type="match status" value="1"/>
</dbReference>
<sequence length="633" mass="66539">MSRKEFRDLAEPVAAHDAIASLDLTPETETVPLRESRGRVLAERIDAEMDVPGFDRASMDGYAVRGRDTFGAGEASPVELELVGAVHAGAEPDVTVGEGEAAEISTGAVMPDGADAVVIVERTEERDESVLVRDAVAPGDSVMLAGADVAAGARALGPGTRLTPREIGLLSALGVDEVPVRGRPTVGIISTGDELVRPGDPLNSDAGQIYDVNSYTVATGVEEAGGEVRLYPHAGDDYDEMERLLLEAADECDLVLSSGSTSASAVDVIYRVIESRGELLLHGVAVKPGKPMLVGTLGEADDGHASAYVGLPGYPVSALTIFQTFVAPAIRRAAGVPEPRTATVEGTMAVRERYGEGRLRLMPVGLVEDADGETLVYPVDKGSGATTSLVEADGVVEVHPDTEYLAAGESVDVRLFSPDVRAPTLLGVGEDDPALSRLLDRLDAPRYLAVGSREGLRRLRDDVPDVAVVAGETGRDVDSVEIGGWTREWGLVVPADDPNDVSGLSDLVDRDLRFVNRDTNSGLRTTLSNALADLAAERETERHELVEAIDGFELTTKATESPARAVLRGKADVGLGLRATAESLGMGFVSVGTETVRVHANPNRTAKGSVEAFSALLESADDVFDTLAGYDSD</sequence>
<evidence type="ECO:0000313" key="4">
    <source>
        <dbReference type="EMBL" id="SFR52380.1"/>
    </source>
</evidence>
<dbReference type="Gene3D" id="2.170.190.11">
    <property type="entry name" value="Molybdopterin biosynthesis moea protein, domain 3"/>
    <property type="match status" value="1"/>
</dbReference>
<dbReference type="Pfam" id="PF12727">
    <property type="entry name" value="PBP_like"/>
    <property type="match status" value="1"/>
</dbReference>
<dbReference type="Pfam" id="PF03453">
    <property type="entry name" value="MoeA_N"/>
    <property type="match status" value="1"/>
</dbReference>
<dbReference type="InterPro" id="IPR008284">
    <property type="entry name" value="MoCF_biosynth_CS"/>
</dbReference>
<dbReference type="InterPro" id="IPR001453">
    <property type="entry name" value="MoaB/Mog_dom"/>
</dbReference>
<evidence type="ECO:0000259" key="3">
    <source>
        <dbReference type="SMART" id="SM00852"/>
    </source>
</evidence>
<dbReference type="Proteomes" id="UP000243250">
    <property type="component" value="Unassembled WGS sequence"/>
</dbReference>
<evidence type="ECO:0000256" key="2">
    <source>
        <dbReference type="ARBA" id="ARBA00023150"/>
    </source>
</evidence>
<evidence type="ECO:0000256" key="1">
    <source>
        <dbReference type="ARBA" id="ARBA00005046"/>
    </source>
</evidence>
<keyword evidence="5" id="KW-1185">Reference proteome</keyword>
<dbReference type="InterPro" id="IPR038987">
    <property type="entry name" value="MoeA-like"/>
</dbReference>
<organism evidence="4 5">
    <name type="scientific">Halogeometricum limi</name>
    <dbReference type="NCBI Taxonomy" id="555875"/>
    <lineage>
        <taxon>Archaea</taxon>
        <taxon>Methanobacteriati</taxon>
        <taxon>Methanobacteriota</taxon>
        <taxon>Stenosarchaea group</taxon>
        <taxon>Halobacteria</taxon>
        <taxon>Halobacteriales</taxon>
        <taxon>Haloferacaceae</taxon>
        <taxon>Halogeometricum</taxon>
    </lineage>
</organism>
<dbReference type="Gene3D" id="2.40.340.10">
    <property type="entry name" value="MoeA, C-terminal, domain IV"/>
    <property type="match status" value="1"/>
</dbReference>
<keyword evidence="2" id="KW-0501">Molybdenum cofactor biosynthesis</keyword>
<dbReference type="SUPFAM" id="SSF53218">
    <property type="entry name" value="Molybdenum cofactor biosynthesis proteins"/>
    <property type="match status" value="1"/>
</dbReference>
<dbReference type="InterPro" id="IPR024370">
    <property type="entry name" value="PBP_domain"/>
</dbReference>
<dbReference type="PANTHER" id="PTHR10192">
    <property type="entry name" value="MOLYBDOPTERIN BIOSYNTHESIS PROTEIN"/>
    <property type="match status" value="1"/>
</dbReference>
<dbReference type="Gene3D" id="3.90.105.10">
    <property type="entry name" value="Molybdopterin biosynthesis moea protein, domain 2"/>
    <property type="match status" value="1"/>
</dbReference>
<dbReference type="EMBL" id="FOYS01000003">
    <property type="protein sequence ID" value="SFR52380.1"/>
    <property type="molecule type" value="Genomic_DNA"/>
</dbReference>
<dbReference type="SMART" id="SM00852">
    <property type="entry name" value="MoCF_biosynth"/>
    <property type="match status" value="1"/>
</dbReference>
<evidence type="ECO:0000313" key="5">
    <source>
        <dbReference type="Proteomes" id="UP000243250"/>
    </source>
</evidence>
<dbReference type="AlphaFoldDB" id="A0A1I6HDG4"/>
<dbReference type="InterPro" id="IPR036688">
    <property type="entry name" value="MoeA_C_domain_IV_sf"/>
</dbReference>
<dbReference type="UniPathway" id="UPA00344"/>
<accession>A0A1I6HDG4</accession>
<dbReference type="PANTHER" id="PTHR10192:SF5">
    <property type="entry name" value="GEPHYRIN"/>
    <property type="match status" value="1"/>
</dbReference>
<gene>
    <name evidence="4" type="ORF">SAMN04488124_2083</name>
</gene>
<protein>
    <submittedName>
        <fullName evidence="4">Putative molybdopterin biosynthesis protein</fullName>
    </submittedName>
</protein>
<dbReference type="GO" id="GO:0005737">
    <property type="term" value="C:cytoplasm"/>
    <property type="evidence" value="ECO:0007669"/>
    <property type="project" value="TreeGrafter"/>
</dbReference>
<dbReference type="GO" id="GO:0006777">
    <property type="term" value="P:Mo-molybdopterin cofactor biosynthetic process"/>
    <property type="evidence" value="ECO:0007669"/>
    <property type="project" value="UniProtKB-KW"/>
</dbReference>
<feature type="domain" description="MoaB/Mog" evidence="3">
    <location>
        <begin position="187"/>
        <end position="332"/>
    </location>
</feature>
<dbReference type="InterPro" id="IPR005111">
    <property type="entry name" value="MoeA_C_domain_IV"/>
</dbReference>
<dbReference type="SUPFAM" id="SSF63882">
    <property type="entry name" value="MoeA N-terminal region -like"/>
    <property type="match status" value="1"/>
</dbReference>
<dbReference type="InterPro" id="IPR036135">
    <property type="entry name" value="MoeA_linker/N_sf"/>
</dbReference>
<dbReference type="Pfam" id="PF00994">
    <property type="entry name" value="MoCF_biosynth"/>
    <property type="match status" value="1"/>
</dbReference>
<name>A0A1I6HDG4_9EURY</name>